<comment type="caution">
    <text evidence="2">The sequence shown here is derived from an EMBL/GenBank/DDBJ whole genome shotgun (WGS) entry which is preliminary data.</text>
</comment>
<keyword evidence="3" id="KW-1185">Reference proteome</keyword>
<dbReference type="InParanoid" id="A0A4Q1BKM0"/>
<dbReference type="AlphaFoldDB" id="A0A4Q1BKM0"/>
<feature type="chain" id="PRO_5020940577" description="Alpha-1,6-mannosyl-glycoprotein 6-beta-N-acetylglucosaminyltransferase" evidence="1">
    <location>
        <begin position="27"/>
        <end position="553"/>
    </location>
</feature>
<gene>
    <name evidence="2" type="ORF">M231_04365</name>
</gene>
<keyword evidence="1" id="KW-0732">Signal</keyword>
<protein>
    <recommendedName>
        <fullName evidence="4">Alpha-1,6-mannosyl-glycoprotein 6-beta-N-acetylglucosaminyltransferase</fullName>
    </recommendedName>
</protein>
<sequence length="553" mass="63753">MRGISTRRRISILLLVSLLTICLLLGFDLRERPFGLSYLTSGTLDRWDGVNNTNWKDTQVGEQEYQGDIQYDQQNELECTTWDPRNPEEDDPKECVRARQWRQVQTVIEREEKAEHEHWYFTKEHNLATFRNVSRCFLPQWHEDYKPCPDKPLIISGWWYTAVVVVGGTSGETIWQASLYKQLRALDMEVALVGPYKNWVQVAEMMPDVYRFLWNSETDTVSCITDPRCVAKEHYVPPEDGKDISIGVPDDEKGNIPIWKLQVVDYWGCKPPEVSNNDYWWNRTVEGDWSFQPLGQEWIATPWPLPGHFHLPYSIEDYCLPLKFKPHEERENTVLIFAKRSSYFDRHYIPQRSFWTALAAEPDFEIISTAEVEEGHPMPDGLETLGPQSREAYEALVGNAKVLLGMGAPYVSPSVYTALCQGTPVVLPTFLPKPRMDGWHLYSGLMQHGPAMVLGPPYVYTYHSGNYTSLLEVLQLALKTPIGRYIPDDMHWSYAINVMEGYINRDLESMYRSVISSHGGIPRMSKGARERCFQLGRCEELPPGKFKLNINPS</sequence>
<evidence type="ECO:0008006" key="4">
    <source>
        <dbReference type="Google" id="ProtNLM"/>
    </source>
</evidence>
<dbReference type="EMBL" id="SDIL01000049">
    <property type="protein sequence ID" value="RXK38323.1"/>
    <property type="molecule type" value="Genomic_DNA"/>
</dbReference>
<name>A0A4Q1BKM0_TREME</name>
<proteinExistence type="predicted"/>
<dbReference type="OrthoDB" id="2113294at2759"/>
<dbReference type="VEuPathDB" id="FungiDB:TREMEDRAFT_62456"/>
<dbReference type="Proteomes" id="UP000289152">
    <property type="component" value="Unassembled WGS sequence"/>
</dbReference>
<evidence type="ECO:0000313" key="2">
    <source>
        <dbReference type="EMBL" id="RXK38323.1"/>
    </source>
</evidence>
<organism evidence="2 3">
    <name type="scientific">Tremella mesenterica</name>
    <name type="common">Jelly fungus</name>
    <dbReference type="NCBI Taxonomy" id="5217"/>
    <lineage>
        <taxon>Eukaryota</taxon>
        <taxon>Fungi</taxon>
        <taxon>Dikarya</taxon>
        <taxon>Basidiomycota</taxon>
        <taxon>Agaricomycotina</taxon>
        <taxon>Tremellomycetes</taxon>
        <taxon>Tremellales</taxon>
        <taxon>Tremellaceae</taxon>
        <taxon>Tremella</taxon>
    </lineage>
</organism>
<dbReference type="STRING" id="5217.A0A4Q1BKM0"/>
<evidence type="ECO:0000256" key="1">
    <source>
        <dbReference type="SAM" id="SignalP"/>
    </source>
</evidence>
<accession>A0A4Q1BKM0</accession>
<reference evidence="2 3" key="1">
    <citation type="submission" date="2016-06" db="EMBL/GenBank/DDBJ databases">
        <title>Evolution of pathogenesis and genome organization in the Tremellales.</title>
        <authorList>
            <person name="Cuomo C."/>
            <person name="Litvintseva A."/>
            <person name="Heitman J."/>
            <person name="Chen Y."/>
            <person name="Sun S."/>
            <person name="Springer D."/>
            <person name="Dromer F."/>
            <person name="Young S."/>
            <person name="Zeng Q."/>
            <person name="Chapman S."/>
            <person name="Gujja S."/>
            <person name="Saif S."/>
            <person name="Birren B."/>
        </authorList>
    </citation>
    <scope>NUCLEOTIDE SEQUENCE [LARGE SCALE GENOMIC DNA]</scope>
    <source>
        <strain evidence="2 3">ATCC 28783</strain>
    </source>
</reference>
<feature type="signal peptide" evidence="1">
    <location>
        <begin position="1"/>
        <end position="26"/>
    </location>
</feature>
<evidence type="ECO:0000313" key="3">
    <source>
        <dbReference type="Proteomes" id="UP000289152"/>
    </source>
</evidence>